<keyword evidence="4" id="KW-0411">Iron-sulfur</keyword>
<dbReference type="Pfam" id="PF24877">
    <property type="entry name" value="ILV_EDD_C"/>
    <property type="match status" value="1"/>
</dbReference>
<sequence length="585" mass="63140">MIQSSAVTKEKHSMNQKSIKERALWAQFDALEMGSGWDDTDITKPQIMIEDVFGDSHPGSVHLNQLAEQAKFGVFEQGGFPAQYHATDVCDGCAQGHDGMNMVLASREAIANMVEVHASAVPWDGMILSSSCDKSIPAHLKAAARMDIPTIFMPGGSMRPGPHMTTSLVAGDISLRQKRKDAITPQEVRDYKLTGCPSVGACTFLGTASTMQCMAEAIGLALPGSALVPATMRDILQYARQAGRQILNLVKLGITPSQIMTPAAFRNAIIVHSAIGGSTNATIHLPSIARELGYELPIELFDEINHQVPHLGNINPSGAQLTESFWFAGGVPMVQLMLKDMLDLNVMTVTGKTLGENLEDLERDNWFNRNLGYLENYGLTRDQVIFPVDKAPEKGSVAILKGNIAPEGSVVKYSACVEEQWKVTGNARVFNHEEDAYAAVVSGQINPGDIIVIRYEGPRGCGMPEMLMTTEGIVCDERLNGKVALITDGRFSGATRGAAIGHVSPEAAAGGPIAFIEEGDIISYDIMERTMNLTGIHGVPCTIEEAAKVLEERSKAGILPREKRKGFYKLYTDHAVSAMKGAGLE</sequence>
<dbReference type="GO" id="GO:0051536">
    <property type="term" value="F:iron-sulfur cluster binding"/>
    <property type="evidence" value="ECO:0007669"/>
    <property type="project" value="UniProtKB-KW"/>
</dbReference>
<proteinExistence type="inferred from homology"/>
<evidence type="ECO:0000313" key="8">
    <source>
        <dbReference type="EMBL" id="MPM17196.1"/>
    </source>
</evidence>
<dbReference type="PANTHER" id="PTHR43661">
    <property type="entry name" value="D-XYLONATE DEHYDRATASE"/>
    <property type="match status" value="1"/>
</dbReference>
<dbReference type="InterPro" id="IPR056740">
    <property type="entry name" value="ILV_EDD_C"/>
</dbReference>
<dbReference type="AlphaFoldDB" id="A0A644XLX5"/>
<keyword evidence="3" id="KW-0408">Iron</keyword>
<evidence type="ECO:0000256" key="3">
    <source>
        <dbReference type="ARBA" id="ARBA00023004"/>
    </source>
</evidence>
<dbReference type="PROSITE" id="PS00887">
    <property type="entry name" value="ILVD_EDD_2"/>
    <property type="match status" value="1"/>
</dbReference>
<organism evidence="8">
    <name type="scientific">bioreactor metagenome</name>
    <dbReference type="NCBI Taxonomy" id="1076179"/>
    <lineage>
        <taxon>unclassified sequences</taxon>
        <taxon>metagenomes</taxon>
        <taxon>ecological metagenomes</taxon>
    </lineage>
</organism>
<evidence type="ECO:0000256" key="2">
    <source>
        <dbReference type="ARBA" id="ARBA00022723"/>
    </source>
</evidence>
<comment type="caution">
    <text evidence="8">The sequence shown here is derived from an EMBL/GenBank/DDBJ whole genome shotgun (WGS) entry which is preliminary data.</text>
</comment>
<evidence type="ECO:0000259" key="6">
    <source>
        <dbReference type="Pfam" id="PF00920"/>
    </source>
</evidence>
<dbReference type="PROSITE" id="PS00886">
    <property type="entry name" value="ILVD_EDD_1"/>
    <property type="match status" value="1"/>
</dbReference>
<reference evidence="8" key="1">
    <citation type="submission" date="2019-08" db="EMBL/GenBank/DDBJ databases">
        <authorList>
            <person name="Kucharzyk K."/>
            <person name="Murdoch R.W."/>
            <person name="Higgins S."/>
            <person name="Loffler F."/>
        </authorList>
    </citation>
    <scope>NUCLEOTIDE SEQUENCE</scope>
</reference>
<dbReference type="InterPro" id="IPR020558">
    <property type="entry name" value="DiOHA_6PGluconate_deHydtase_CS"/>
</dbReference>
<evidence type="ECO:0000256" key="4">
    <source>
        <dbReference type="ARBA" id="ARBA00023014"/>
    </source>
</evidence>
<evidence type="ECO:0000256" key="1">
    <source>
        <dbReference type="ARBA" id="ARBA00006486"/>
    </source>
</evidence>
<keyword evidence="5 8" id="KW-0456">Lyase</keyword>
<gene>
    <name evidence="8" type="primary">ilvD_25</name>
    <name evidence="8" type="ORF">SDC9_63584</name>
</gene>
<dbReference type="GO" id="GO:0005829">
    <property type="term" value="C:cytosol"/>
    <property type="evidence" value="ECO:0007669"/>
    <property type="project" value="TreeGrafter"/>
</dbReference>
<dbReference type="GO" id="GO:0046872">
    <property type="term" value="F:metal ion binding"/>
    <property type="evidence" value="ECO:0007669"/>
    <property type="project" value="UniProtKB-KW"/>
</dbReference>
<dbReference type="SUPFAM" id="SSF143975">
    <property type="entry name" value="IlvD/EDD N-terminal domain-like"/>
    <property type="match status" value="1"/>
</dbReference>
<comment type="similarity">
    <text evidence="1">Belongs to the IlvD/Edd family.</text>
</comment>
<dbReference type="EC" id="4.2.1.9" evidence="8"/>
<protein>
    <submittedName>
        <fullName evidence="8">Dihydroxy-acid dehydratase</fullName>
        <ecNumber evidence="8">4.2.1.9</ecNumber>
    </submittedName>
</protein>
<dbReference type="EMBL" id="VSSQ01002751">
    <property type="protein sequence ID" value="MPM17196.1"/>
    <property type="molecule type" value="Genomic_DNA"/>
</dbReference>
<feature type="domain" description="Dihydroxy-acid/6-phosphogluconate dehydratase N-terminal" evidence="6">
    <location>
        <begin position="44"/>
        <end position="357"/>
    </location>
</feature>
<dbReference type="PANTHER" id="PTHR43661:SF3">
    <property type="entry name" value="D-XYLONATE DEHYDRATASE YAGF-RELATED"/>
    <property type="match status" value="1"/>
</dbReference>
<evidence type="ECO:0000256" key="5">
    <source>
        <dbReference type="ARBA" id="ARBA00023239"/>
    </source>
</evidence>
<keyword evidence="2" id="KW-0479">Metal-binding</keyword>
<dbReference type="SUPFAM" id="SSF52016">
    <property type="entry name" value="LeuD/IlvD-like"/>
    <property type="match status" value="1"/>
</dbReference>
<dbReference type="InterPro" id="IPR037237">
    <property type="entry name" value="IlvD/EDD_N"/>
</dbReference>
<dbReference type="FunFam" id="3.50.30.80:FF:000001">
    <property type="entry name" value="Dihydroxy-acid dehydratase"/>
    <property type="match status" value="1"/>
</dbReference>
<dbReference type="Pfam" id="PF00920">
    <property type="entry name" value="ILVD_EDD_N"/>
    <property type="match status" value="1"/>
</dbReference>
<feature type="domain" description="Dihydroxy-acid/6-phosphogluconate dehydratase C-terminal" evidence="7">
    <location>
        <begin position="384"/>
        <end position="582"/>
    </location>
</feature>
<evidence type="ECO:0000259" key="7">
    <source>
        <dbReference type="Pfam" id="PF24877"/>
    </source>
</evidence>
<dbReference type="GO" id="GO:0004160">
    <property type="term" value="F:dihydroxy-acid dehydratase activity"/>
    <property type="evidence" value="ECO:0007669"/>
    <property type="project" value="UniProtKB-EC"/>
</dbReference>
<dbReference type="Gene3D" id="3.50.30.80">
    <property type="entry name" value="IlvD/EDD C-terminal domain-like"/>
    <property type="match status" value="1"/>
</dbReference>
<dbReference type="InterPro" id="IPR000581">
    <property type="entry name" value="ILV_EDD_N"/>
</dbReference>
<dbReference type="InterPro" id="IPR042096">
    <property type="entry name" value="Dihydro-acid_dehy_C"/>
</dbReference>
<name>A0A644XLX5_9ZZZZ</name>
<accession>A0A644XLX5</accession>